<keyword evidence="2" id="KW-0472">Membrane</keyword>
<dbReference type="Proteomes" id="UP000177069">
    <property type="component" value="Unassembled WGS sequence"/>
</dbReference>
<feature type="compositionally biased region" description="Pro residues" evidence="1">
    <location>
        <begin position="69"/>
        <end position="83"/>
    </location>
</feature>
<evidence type="ECO:0000313" key="4">
    <source>
        <dbReference type="Proteomes" id="UP000177069"/>
    </source>
</evidence>
<feature type="transmembrane region" description="Helical" evidence="2">
    <location>
        <begin position="15"/>
        <end position="36"/>
    </location>
</feature>
<organism evidence="3 4">
    <name type="scientific">Candidatus Curtissbacteria bacterium RIFCSPHIGHO2_01_FULL_41_13</name>
    <dbReference type="NCBI Taxonomy" id="1797745"/>
    <lineage>
        <taxon>Bacteria</taxon>
        <taxon>Candidatus Curtissiibacteriota</taxon>
    </lineage>
</organism>
<evidence type="ECO:0000313" key="3">
    <source>
        <dbReference type="EMBL" id="OGD85818.1"/>
    </source>
</evidence>
<dbReference type="EMBL" id="MFBA01000013">
    <property type="protein sequence ID" value="OGD85818.1"/>
    <property type="molecule type" value="Genomic_DNA"/>
</dbReference>
<feature type="region of interest" description="Disordered" evidence="1">
    <location>
        <begin position="38"/>
        <end position="88"/>
    </location>
</feature>
<feature type="compositionally biased region" description="Basic and acidic residues" evidence="1">
    <location>
        <begin position="43"/>
        <end position="55"/>
    </location>
</feature>
<reference evidence="3 4" key="1">
    <citation type="journal article" date="2016" name="Nat. Commun.">
        <title>Thousands of microbial genomes shed light on interconnected biogeochemical processes in an aquifer system.</title>
        <authorList>
            <person name="Anantharaman K."/>
            <person name="Brown C.T."/>
            <person name="Hug L.A."/>
            <person name="Sharon I."/>
            <person name="Castelle C.J."/>
            <person name="Probst A.J."/>
            <person name="Thomas B.C."/>
            <person name="Singh A."/>
            <person name="Wilkins M.J."/>
            <person name="Karaoz U."/>
            <person name="Brodie E.L."/>
            <person name="Williams K.H."/>
            <person name="Hubbard S.S."/>
            <person name="Banfield J.F."/>
        </authorList>
    </citation>
    <scope>NUCLEOTIDE SEQUENCE [LARGE SCALE GENOMIC DNA]</scope>
</reference>
<comment type="caution">
    <text evidence="3">The sequence shown here is derived from an EMBL/GenBank/DDBJ whole genome shotgun (WGS) entry which is preliminary data.</text>
</comment>
<accession>A0A1F5G1V4</accession>
<sequence>MEKQNPFLEFWQRAWWSKVIIISLVLFILIIAIGSLSPKSQKSAKEGFEAGKKVASETSPSPQTSPSEVPTPTPSSQPSPTPKPVSFDPDLGNNYVAANFAKDFFGIANKAAPGYIKSVRVDLTPEDLGGKSEDDY</sequence>
<name>A0A1F5G1V4_9BACT</name>
<evidence type="ECO:0000256" key="2">
    <source>
        <dbReference type="SAM" id="Phobius"/>
    </source>
</evidence>
<proteinExistence type="predicted"/>
<keyword evidence="2" id="KW-0812">Transmembrane</keyword>
<dbReference type="AlphaFoldDB" id="A0A1F5G1V4"/>
<evidence type="ECO:0000256" key="1">
    <source>
        <dbReference type="SAM" id="MobiDB-lite"/>
    </source>
</evidence>
<feature type="compositionally biased region" description="Low complexity" evidence="1">
    <location>
        <begin position="56"/>
        <end position="68"/>
    </location>
</feature>
<keyword evidence="2" id="KW-1133">Transmembrane helix</keyword>
<protein>
    <submittedName>
        <fullName evidence="3">Uncharacterized protein</fullName>
    </submittedName>
</protein>
<gene>
    <name evidence="3" type="ORF">A2696_02740</name>
</gene>